<evidence type="ECO:0000259" key="2">
    <source>
        <dbReference type="PROSITE" id="PS50975"/>
    </source>
</evidence>
<evidence type="ECO:0000313" key="4">
    <source>
        <dbReference type="Proteomes" id="UP000198771"/>
    </source>
</evidence>
<protein>
    <submittedName>
        <fullName evidence="3">Alpha-L-glutamate ligase-related protein</fullName>
    </submittedName>
</protein>
<dbReference type="SUPFAM" id="SSF56059">
    <property type="entry name" value="Glutathione synthetase ATP-binding domain-like"/>
    <property type="match status" value="1"/>
</dbReference>
<dbReference type="NCBIfam" id="TIGR02291">
    <property type="entry name" value="rimK_rel_E_lig"/>
    <property type="match status" value="1"/>
</dbReference>
<evidence type="ECO:0000313" key="3">
    <source>
        <dbReference type="EMBL" id="SDB45221.1"/>
    </source>
</evidence>
<dbReference type="STRING" id="617002.SAMN05660653_02196"/>
<dbReference type="GO" id="GO:0009432">
    <property type="term" value="P:SOS response"/>
    <property type="evidence" value="ECO:0007669"/>
    <property type="project" value="TreeGrafter"/>
</dbReference>
<keyword evidence="1" id="KW-0067">ATP-binding</keyword>
<proteinExistence type="predicted"/>
<keyword evidence="3" id="KW-0436">Ligase</keyword>
<dbReference type="Proteomes" id="UP000198771">
    <property type="component" value="Unassembled WGS sequence"/>
</dbReference>
<sequence length="324" mass="35293">MTWFITPRELRQLGIVGMNERNARMISRLNPRKQYPLVDDKLLTKELALKAGIAVPALYGVVETNHDVRRLPQIIADREDFVIKPAHGSGGKGILVITGRMGKRFRKVSGLLEDEEGLGHHVSNILSGMYSLGGQPDKAMIEYRVKFDPLFTNVSFQGVPDIRTVVYRGYPVMAMVRLPTRTSDGKANLHQGAVGAGIDITTGLTGHGVWHNDIIEHHPDTGAEISGIAIPGWDRLLELAAGCYELTGLGYLGVDVVLDHDRGPLILELNARPGLAIQIANGAGLNARIDLIEAGQPKKPLSPAERTAYVQALMDAERHGQSLS</sequence>
<evidence type="ECO:0000256" key="1">
    <source>
        <dbReference type="PROSITE-ProRule" id="PRU00409"/>
    </source>
</evidence>
<dbReference type="GO" id="GO:0005737">
    <property type="term" value="C:cytoplasm"/>
    <property type="evidence" value="ECO:0007669"/>
    <property type="project" value="TreeGrafter"/>
</dbReference>
<gene>
    <name evidence="3" type="ORF">SAMN05660653_02196</name>
</gene>
<organism evidence="3 4">
    <name type="scientific">Desulfonatronum thiosulfatophilum</name>
    <dbReference type="NCBI Taxonomy" id="617002"/>
    <lineage>
        <taxon>Bacteria</taxon>
        <taxon>Pseudomonadati</taxon>
        <taxon>Thermodesulfobacteriota</taxon>
        <taxon>Desulfovibrionia</taxon>
        <taxon>Desulfovibrionales</taxon>
        <taxon>Desulfonatronaceae</taxon>
        <taxon>Desulfonatronum</taxon>
    </lineage>
</organism>
<dbReference type="InterPro" id="IPR011761">
    <property type="entry name" value="ATP-grasp"/>
</dbReference>
<accession>A0A1G6DJE4</accession>
<dbReference type="OrthoDB" id="336227at2"/>
<dbReference type="PANTHER" id="PTHR21621:SF0">
    <property type="entry name" value="BETA-CITRYLGLUTAMATE SYNTHASE B-RELATED"/>
    <property type="match status" value="1"/>
</dbReference>
<dbReference type="GO" id="GO:0018169">
    <property type="term" value="F:ribosomal S6-glutamic acid ligase activity"/>
    <property type="evidence" value="ECO:0007669"/>
    <property type="project" value="TreeGrafter"/>
</dbReference>
<name>A0A1G6DJE4_9BACT</name>
<dbReference type="Gene3D" id="3.30.470.20">
    <property type="entry name" value="ATP-grasp fold, B domain"/>
    <property type="match status" value="1"/>
</dbReference>
<dbReference type="GO" id="GO:0046872">
    <property type="term" value="F:metal ion binding"/>
    <property type="evidence" value="ECO:0007669"/>
    <property type="project" value="InterPro"/>
</dbReference>
<keyword evidence="1" id="KW-0547">Nucleotide-binding</keyword>
<reference evidence="3 4" key="1">
    <citation type="submission" date="2016-10" db="EMBL/GenBank/DDBJ databases">
        <authorList>
            <person name="de Groot N.N."/>
        </authorList>
    </citation>
    <scope>NUCLEOTIDE SEQUENCE [LARGE SCALE GENOMIC DNA]</scope>
    <source>
        <strain evidence="3 4">ASO4-2</strain>
    </source>
</reference>
<dbReference type="InterPro" id="IPR011758">
    <property type="entry name" value="RimK-rel_E_lig"/>
</dbReference>
<dbReference type="EMBL" id="FMXO01000012">
    <property type="protein sequence ID" value="SDB45221.1"/>
    <property type="molecule type" value="Genomic_DNA"/>
</dbReference>
<keyword evidence="4" id="KW-1185">Reference proteome</keyword>
<dbReference type="PANTHER" id="PTHR21621">
    <property type="entry name" value="RIBOSOMAL PROTEIN S6 MODIFICATION PROTEIN"/>
    <property type="match status" value="1"/>
</dbReference>
<dbReference type="PROSITE" id="PS50975">
    <property type="entry name" value="ATP_GRASP"/>
    <property type="match status" value="1"/>
</dbReference>
<dbReference type="InterPro" id="IPR039523">
    <property type="entry name" value="RimK-rel_E_lig_ATP-grasp"/>
</dbReference>
<dbReference type="Pfam" id="PF14397">
    <property type="entry name" value="ATPgrasp_ST"/>
    <property type="match status" value="1"/>
</dbReference>
<dbReference type="AlphaFoldDB" id="A0A1G6DJE4"/>
<dbReference type="GO" id="GO:0005524">
    <property type="term" value="F:ATP binding"/>
    <property type="evidence" value="ECO:0007669"/>
    <property type="project" value="UniProtKB-UniRule"/>
</dbReference>
<feature type="domain" description="ATP-grasp" evidence="2">
    <location>
        <begin position="45"/>
        <end position="296"/>
    </location>
</feature>
<dbReference type="RefSeq" id="WP_092121420.1">
    <property type="nucleotide sequence ID" value="NZ_FMXO01000012.1"/>
</dbReference>